<dbReference type="InterPro" id="IPR014721">
    <property type="entry name" value="Ribsml_uS5_D2-typ_fold_subgr"/>
</dbReference>
<reference evidence="3 4" key="1">
    <citation type="submission" date="2016-03" db="EMBL/GenBank/DDBJ databases">
        <title>Complete genome sequence of a soil Actinobacterium, Nocardioides dokdonensis FR1436.</title>
        <authorList>
            <person name="Kwon S.-K."/>
            <person name="Kim K."/>
            <person name="Kim J.F."/>
        </authorList>
    </citation>
    <scope>NUCLEOTIDE SEQUENCE [LARGE SCALE GENOMIC DNA]</scope>
    <source>
        <strain evidence="3 4">FR1436</strain>
    </source>
</reference>
<evidence type="ECO:0000259" key="2">
    <source>
        <dbReference type="Pfam" id="PF13335"/>
    </source>
</evidence>
<dbReference type="Gene3D" id="3.40.50.300">
    <property type="entry name" value="P-loop containing nucleotide triphosphate hydrolases"/>
    <property type="match status" value="1"/>
</dbReference>
<dbReference type="Gene3D" id="3.30.230.10">
    <property type="match status" value="1"/>
</dbReference>
<evidence type="ECO:0000259" key="1">
    <source>
        <dbReference type="Pfam" id="PF01078"/>
    </source>
</evidence>
<evidence type="ECO:0000313" key="3">
    <source>
        <dbReference type="EMBL" id="ANH38956.1"/>
    </source>
</evidence>
<dbReference type="Proteomes" id="UP000077868">
    <property type="component" value="Chromosome"/>
</dbReference>
<protein>
    <submittedName>
        <fullName evidence="3">Competence protein ComM</fullName>
    </submittedName>
</protein>
<dbReference type="InterPro" id="IPR025158">
    <property type="entry name" value="Mg_chelat-rel_C"/>
</dbReference>
<evidence type="ECO:0000313" key="4">
    <source>
        <dbReference type="Proteomes" id="UP000077868"/>
    </source>
</evidence>
<dbReference type="SUPFAM" id="SSF52540">
    <property type="entry name" value="P-loop containing nucleoside triphosphate hydrolases"/>
    <property type="match status" value="1"/>
</dbReference>
<dbReference type="InterPro" id="IPR004482">
    <property type="entry name" value="Mg_chelat-rel"/>
</dbReference>
<dbReference type="KEGG" id="ndk:I601_2540"/>
<gene>
    <name evidence="3" type="primary">comM</name>
    <name evidence="3" type="ORF">I601_2540</name>
</gene>
<dbReference type="PANTHER" id="PTHR32039:SF7">
    <property type="entry name" value="COMPETENCE PROTEIN COMM"/>
    <property type="match status" value="1"/>
</dbReference>
<dbReference type="InterPro" id="IPR020568">
    <property type="entry name" value="Ribosomal_Su5_D2-typ_SF"/>
</dbReference>
<dbReference type="InterPro" id="IPR000523">
    <property type="entry name" value="Mg_chelatse_chII-like_cat_dom"/>
</dbReference>
<name>A0A1A9GLI7_9ACTN</name>
<dbReference type="PANTHER" id="PTHR32039">
    <property type="entry name" value="MAGNESIUM-CHELATASE SUBUNIT CHLI"/>
    <property type="match status" value="1"/>
</dbReference>
<feature type="domain" description="Mg chelatase-related protein C-terminal" evidence="2">
    <location>
        <begin position="419"/>
        <end position="518"/>
    </location>
</feature>
<dbReference type="RefSeq" id="WP_068110209.1">
    <property type="nucleotide sequence ID" value="NZ_CP015079.1"/>
</dbReference>
<sequence length="532" mass="56721">MPFATARTVSLHGAVGHLIHVQADVSPGQVGTTLVGRPDIAINEARDRVRMAIINSGLGWPATKRITILLSPADLRKRGTHFDLAMALAVLAADDALTETALDGCLFIGELTLDGGLRSVTGVLPMVLAARESGIRTVFVPEPQAAEAAMVPGTTVFGMRSLRQVVAQLSGAEVPDAVPVAASSGASLLTWRGSHRHDEVDMSDLIGMADARYAAEVAAAGGHHLLLEGPKGSGKTTLAERIPTILPDLGPEESLELTAIHSLAGVLDPARGMLTRPPYAAPHHDASKASIVGGGSGQVRPGELSRTHCGVLLMDEFPLFRADVIEALREPLENGEITVARAEELVTLPARGMVVLAANPCPCGDFRAAAGANRCSCRETVRRDYRRKVTGPVTDRIDITRQVDPLRPHERQDPLAVRETSEVVRARVTRARRRQAGRYAGCTWRLNSQVPGAALRERWPLGEDGQALLDDGLYQGEVSSRGAVRVHRLAWTVLDLSAETDDDRRPGAAEVDTALRLRSGSPLLLSALERGA</sequence>
<dbReference type="PATRIC" id="fig|1300347.3.peg.2533"/>
<dbReference type="GO" id="GO:0005524">
    <property type="term" value="F:ATP binding"/>
    <property type="evidence" value="ECO:0007669"/>
    <property type="project" value="InterPro"/>
</dbReference>
<organism evidence="3 4">
    <name type="scientific">Nocardioides dokdonensis FR1436</name>
    <dbReference type="NCBI Taxonomy" id="1300347"/>
    <lineage>
        <taxon>Bacteria</taxon>
        <taxon>Bacillati</taxon>
        <taxon>Actinomycetota</taxon>
        <taxon>Actinomycetes</taxon>
        <taxon>Propionibacteriales</taxon>
        <taxon>Nocardioidaceae</taxon>
        <taxon>Nocardioides</taxon>
    </lineage>
</organism>
<proteinExistence type="predicted"/>
<keyword evidence="4" id="KW-1185">Reference proteome</keyword>
<dbReference type="Pfam" id="PF01078">
    <property type="entry name" value="Mg_chelatase"/>
    <property type="match status" value="1"/>
</dbReference>
<dbReference type="InterPro" id="IPR045006">
    <property type="entry name" value="CHLI-like"/>
</dbReference>
<dbReference type="Pfam" id="PF13541">
    <property type="entry name" value="ChlI"/>
    <property type="match status" value="1"/>
</dbReference>
<accession>A0A1A9GLI7</accession>
<dbReference type="AlphaFoldDB" id="A0A1A9GLI7"/>
<dbReference type="SUPFAM" id="SSF54211">
    <property type="entry name" value="Ribosomal protein S5 domain 2-like"/>
    <property type="match status" value="1"/>
</dbReference>
<dbReference type="STRING" id="1300347.I601_2540"/>
<dbReference type="InterPro" id="IPR027417">
    <property type="entry name" value="P-loop_NTPase"/>
</dbReference>
<dbReference type="Pfam" id="PF13335">
    <property type="entry name" value="Mg_chelatase_C"/>
    <property type="match status" value="1"/>
</dbReference>
<feature type="domain" description="Magnesium chelatase ChlI-like catalytic" evidence="1">
    <location>
        <begin position="201"/>
        <end position="407"/>
    </location>
</feature>
<dbReference type="EMBL" id="CP015079">
    <property type="protein sequence ID" value="ANH38956.1"/>
    <property type="molecule type" value="Genomic_DNA"/>
</dbReference>
<dbReference type="NCBIfam" id="TIGR00368">
    <property type="entry name" value="YifB family Mg chelatase-like AAA ATPase"/>
    <property type="match status" value="1"/>
</dbReference>
<dbReference type="OrthoDB" id="9813147at2"/>